<organism evidence="1 2">
    <name type="scientific">Alosa alosa</name>
    <name type="common">allis shad</name>
    <dbReference type="NCBI Taxonomy" id="278164"/>
    <lineage>
        <taxon>Eukaryota</taxon>
        <taxon>Metazoa</taxon>
        <taxon>Chordata</taxon>
        <taxon>Craniata</taxon>
        <taxon>Vertebrata</taxon>
        <taxon>Euteleostomi</taxon>
        <taxon>Actinopterygii</taxon>
        <taxon>Neopterygii</taxon>
        <taxon>Teleostei</taxon>
        <taxon>Clupei</taxon>
        <taxon>Clupeiformes</taxon>
        <taxon>Clupeoidei</taxon>
        <taxon>Clupeidae</taxon>
        <taxon>Alosa</taxon>
    </lineage>
</organism>
<name>A0AAV6H9R2_9TELE</name>
<evidence type="ECO:0000313" key="2">
    <source>
        <dbReference type="Proteomes" id="UP000823561"/>
    </source>
</evidence>
<feature type="non-terminal residue" evidence="1">
    <location>
        <position position="55"/>
    </location>
</feature>
<sequence length="55" mass="6149">MEALKTYKESDELLDFLAKATALLTPDPNTHRLLRGLSYRIFGCVCVCISVLCLC</sequence>
<evidence type="ECO:0000313" key="1">
    <source>
        <dbReference type="EMBL" id="KAG5282721.1"/>
    </source>
</evidence>
<dbReference type="AlphaFoldDB" id="A0AAV6H9R2"/>
<reference evidence="1" key="1">
    <citation type="submission" date="2020-10" db="EMBL/GenBank/DDBJ databases">
        <title>Chromosome-scale genome assembly of the Allis shad, Alosa alosa.</title>
        <authorList>
            <person name="Margot Z."/>
            <person name="Christophe K."/>
            <person name="Cabau C."/>
            <person name="Louis A."/>
            <person name="Berthelot C."/>
            <person name="Parey E."/>
            <person name="Roest Crollius H."/>
            <person name="Montfort J."/>
            <person name="Robinson-Rechavi M."/>
            <person name="Bucao C."/>
            <person name="Bouchez O."/>
            <person name="Gislard M."/>
            <person name="Lluch J."/>
            <person name="Milhes M."/>
            <person name="Lampietro C."/>
            <person name="Lopez Roques C."/>
            <person name="Donnadieu C."/>
            <person name="Braasch I."/>
            <person name="Desvignes T."/>
            <person name="Postlethwait J."/>
            <person name="Bobe J."/>
            <person name="Guiguen Y."/>
        </authorList>
    </citation>
    <scope>NUCLEOTIDE SEQUENCE</scope>
    <source>
        <strain evidence="1">M-15738</strain>
        <tissue evidence="1">Blood</tissue>
    </source>
</reference>
<gene>
    <name evidence="1" type="ORF">AALO_G00059130</name>
</gene>
<dbReference type="Proteomes" id="UP000823561">
    <property type="component" value="Chromosome 4"/>
</dbReference>
<accession>A0AAV6H9R2</accession>
<keyword evidence="2" id="KW-1185">Reference proteome</keyword>
<dbReference type="EMBL" id="JADWDJ010000004">
    <property type="protein sequence ID" value="KAG5282721.1"/>
    <property type="molecule type" value="Genomic_DNA"/>
</dbReference>
<proteinExistence type="predicted"/>
<protein>
    <submittedName>
        <fullName evidence="1">Uncharacterized protein</fullName>
    </submittedName>
</protein>
<comment type="caution">
    <text evidence="1">The sequence shown here is derived from an EMBL/GenBank/DDBJ whole genome shotgun (WGS) entry which is preliminary data.</text>
</comment>